<evidence type="ECO:0000313" key="1">
    <source>
        <dbReference type="EMBL" id="GAC95841.1"/>
    </source>
</evidence>
<accession>R9P3D1</accession>
<dbReference type="GeneID" id="24108707"/>
<organism evidence="1 2">
    <name type="scientific">Pseudozyma hubeiensis (strain SY62)</name>
    <name type="common">Yeast</name>
    <dbReference type="NCBI Taxonomy" id="1305764"/>
    <lineage>
        <taxon>Eukaryota</taxon>
        <taxon>Fungi</taxon>
        <taxon>Dikarya</taxon>
        <taxon>Basidiomycota</taxon>
        <taxon>Ustilaginomycotina</taxon>
        <taxon>Ustilaginomycetes</taxon>
        <taxon>Ustilaginales</taxon>
        <taxon>Ustilaginaceae</taxon>
        <taxon>Pseudozyma</taxon>
    </lineage>
</organism>
<proteinExistence type="predicted"/>
<evidence type="ECO:0000313" key="2">
    <source>
        <dbReference type="Proteomes" id="UP000014071"/>
    </source>
</evidence>
<gene>
    <name evidence="1" type="ORF">PHSY_003418</name>
</gene>
<keyword evidence="2" id="KW-1185">Reference proteome</keyword>
<protein>
    <submittedName>
        <fullName evidence="1">Uncharacterized protein</fullName>
    </submittedName>
</protein>
<dbReference type="RefSeq" id="XP_012189428.1">
    <property type="nucleotide sequence ID" value="XM_012334038.1"/>
</dbReference>
<sequence length="192" mass="21675">MSRRIRTTCPERSDPHRRCERQNRVKHGCERMHKLHERMWGVTRTFHDRVFREETSHPRSARGEGHEVGFPMDENAKQSGVRGETCVFGCLRCFLHDLRSRTLLLGNTIAALVSLCEGTLSGTSGGVSVRATSQSNLHSTLKLCQSMLFHIKVPDDPMRIPLHGKAFQHRNWGDGIGPPQCCINAKPSASRH</sequence>
<dbReference type="EMBL" id="DF238798">
    <property type="protein sequence ID" value="GAC95841.1"/>
    <property type="molecule type" value="Genomic_DNA"/>
</dbReference>
<dbReference type="HOGENOM" id="CLU_1415741_0_0_1"/>
<dbReference type="Proteomes" id="UP000014071">
    <property type="component" value="Unassembled WGS sequence"/>
</dbReference>
<name>R9P3D1_PSEHS</name>
<reference evidence="2" key="1">
    <citation type="journal article" date="2013" name="Genome Announc.">
        <title>Draft genome sequence of the basidiomycetous yeast-like fungus Pseudozyma hubeiensis SY62, which produces an abundant amount of the biosurfactant mannosylerythritol lipids.</title>
        <authorList>
            <person name="Konishi M."/>
            <person name="Hatada Y."/>
            <person name="Horiuchi J."/>
        </authorList>
    </citation>
    <scope>NUCLEOTIDE SEQUENCE [LARGE SCALE GENOMIC DNA]</scope>
    <source>
        <strain evidence="2">SY62</strain>
    </source>
</reference>
<dbReference type="AlphaFoldDB" id="R9P3D1"/>